<dbReference type="NCBIfam" id="TIGR00229">
    <property type="entry name" value="sensory_box"/>
    <property type="match status" value="2"/>
</dbReference>
<keyword evidence="1" id="KW-0807">Transducer</keyword>
<dbReference type="InterPro" id="IPR001610">
    <property type="entry name" value="PAC"/>
</dbReference>
<keyword evidence="6" id="KW-1185">Reference proteome</keyword>
<dbReference type="PROSITE" id="PS50111">
    <property type="entry name" value="CHEMOTAXIS_TRANSDUC_2"/>
    <property type="match status" value="1"/>
</dbReference>
<dbReference type="InterPro" id="IPR050903">
    <property type="entry name" value="Bact_Chemotaxis_MeTrfase"/>
</dbReference>
<dbReference type="AlphaFoldDB" id="A0A7Y9LNT3"/>
<accession>A0A7Y9LNT3</accession>
<dbReference type="EMBL" id="JACBYR010000001">
    <property type="protein sequence ID" value="NYE83116.1"/>
    <property type="molecule type" value="Genomic_DNA"/>
</dbReference>
<dbReference type="CDD" id="cd11386">
    <property type="entry name" value="MCP_signal"/>
    <property type="match status" value="1"/>
</dbReference>
<dbReference type="SMART" id="SM00086">
    <property type="entry name" value="PAC"/>
    <property type="match status" value="2"/>
</dbReference>
<evidence type="ECO:0000259" key="3">
    <source>
        <dbReference type="PROSITE" id="PS50112"/>
    </source>
</evidence>
<evidence type="ECO:0000313" key="5">
    <source>
        <dbReference type="EMBL" id="NYE83116.1"/>
    </source>
</evidence>
<organism evidence="5 6">
    <name type="scientific">Pigmentiphaga litoralis</name>
    <dbReference type="NCBI Taxonomy" id="516702"/>
    <lineage>
        <taxon>Bacteria</taxon>
        <taxon>Pseudomonadati</taxon>
        <taxon>Pseudomonadota</taxon>
        <taxon>Betaproteobacteria</taxon>
        <taxon>Burkholderiales</taxon>
        <taxon>Alcaligenaceae</taxon>
        <taxon>Pigmentiphaga</taxon>
    </lineage>
</organism>
<proteinExistence type="predicted"/>
<comment type="caution">
    <text evidence="5">The sequence shown here is derived from an EMBL/GenBank/DDBJ whole genome shotgun (WGS) entry which is preliminary data.</text>
</comment>
<dbReference type="RefSeq" id="WP_179586519.1">
    <property type="nucleotide sequence ID" value="NZ_JACBYR010000001.1"/>
</dbReference>
<reference evidence="5 6" key="1">
    <citation type="submission" date="2020-07" db="EMBL/GenBank/DDBJ databases">
        <title>Genomic Encyclopedia of Type Strains, Phase IV (KMG-V): Genome sequencing to study the core and pangenomes of soil and plant-associated prokaryotes.</title>
        <authorList>
            <person name="Whitman W."/>
        </authorList>
    </citation>
    <scope>NUCLEOTIDE SEQUENCE [LARGE SCALE GENOMIC DNA]</scope>
    <source>
        <strain evidence="5 6">SAS40</strain>
    </source>
</reference>
<feature type="domain" description="PAC" evidence="4">
    <location>
        <begin position="214"/>
        <end position="266"/>
    </location>
</feature>
<evidence type="ECO:0000313" key="6">
    <source>
        <dbReference type="Proteomes" id="UP000542125"/>
    </source>
</evidence>
<dbReference type="SMART" id="SM00283">
    <property type="entry name" value="MA"/>
    <property type="match status" value="1"/>
</dbReference>
<name>A0A7Y9LNT3_9BURK</name>
<dbReference type="Pfam" id="PF08447">
    <property type="entry name" value="PAS_3"/>
    <property type="match status" value="2"/>
</dbReference>
<dbReference type="InterPro" id="IPR004089">
    <property type="entry name" value="MCPsignal_dom"/>
</dbReference>
<dbReference type="SUPFAM" id="SSF55785">
    <property type="entry name" value="PYP-like sensor domain (PAS domain)"/>
    <property type="match status" value="2"/>
</dbReference>
<dbReference type="SMART" id="SM00091">
    <property type="entry name" value="PAS"/>
    <property type="match status" value="2"/>
</dbReference>
<evidence type="ECO:0000259" key="2">
    <source>
        <dbReference type="PROSITE" id="PS50111"/>
    </source>
</evidence>
<feature type="domain" description="PAS" evidence="3">
    <location>
        <begin position="39"/>
        <end position="72"/>
    </location>
</feature>
<feature type="domain" description="PAC" evidence="4">
    <location>
        <begin position="90"/>
        <end position="144"/>
    </location>
</feature>
<dbReference type="Gene3D" id="1.10.287.950">
    <property type="entry name" value="Methyl-accepting chemotaxis protein"/>
    <property type="match status" value="1"/>
</dbReference>
<protein>
    <submittedName>
        <fullName evidence="5">Methyl-accepting chemotaxis protein</fullName>
    </submittedName>
</protein>
<gene>
    <name evidence="5" type="ORF">FHW18_002387</name>
</gene>
<dbReference type="Proteomes" id="UP000542125">
    <property type="component" value="Unassembled WGS sequence"/>
</dbReference>
<dbReference type="InterPro" id="IPR000014">
    <property type="entry name" value="PAS"/>
</dbReference>
<dbReference type="InterPro" id="IPR013655">
    <property type="entry name" value="PAS_fold_3"/>
</dbReference>
<dbReference type="SUPFAM" id="SSF58104">
    <property type="entry name" value="Methyl-accepting chemotaxis protein (MCP) signaling domain"/>
    <property type="match status" value="1"/>
</dbReference>
<dbReference type="Gene3D" id="3.30.450.20">
    <property type="entry name" value="PAS domain"/>
    <property type="match status" value="2"/>
</dbReference>
<feature type="domain" description="Methyl-accepting transducer" evidence="2">
    <location>
        <begin position="251"/>
        <end position="438"/>
    </location>
</feature>
<dbReference type="CDD" id="cd00130">
    <property type="entry name" value="PAS"/>
    <property type="match status" value="2"/>
</dbReference>
<dbReference type="InterPro" id="IPR035965">
    <property type="entry name" value="PAS-like_dom_sf"/>
</dbReference>
<dbReference type="PANTHER" id="PTHR24422:SF10">
    <property type="entry name" value="CHEMOTAXIS PROTEIN METHYLTRANSFERASE 2"/>
    <property type="match status" value="1"/>
</dbReference>
<dbReference type="GO" id="GO:0016020">
    <property type="term" value="C:membrane"/>
    <property type="evidence" value="ECO:0007669"/>
    <property type="project" value="InterPro"/>
</dbReference>
<dbReference type="InterPro" id="IPR000700">
    <property type="entry name" value="PAS-assoc_C"/>
</dbReference>
<dbReference type="Pfam" id="PF00015">
    <property type="entry name" value="MCPsignal"/>
    <property type="match status" value="1"/>
</dbReference>
<sequence>MFNNKTKAQLAQTQNELQHFTALHDALDASMAMVEFGTDGVILRCNARFASSVGYRVEELQGRHHRTLCHPEYAASADYADFWNRLRKGEPMQGRFSRMNKSGAPIWLEATYSPVLDDAGRTVKIVKVASDITERVRESGMLRSVTEALGRSMAVIEFGMDGTILTANDNFLSAMGYTLDGVRGKHHNMLCTPEYTASREYAQLWERLNSGAFFSGQCERVNQRGETVWLEATYNPVLDPDGRPIKVVKFATDVTERIKRLQAEKDSAASAYRISLETEALSNNGEQVIQQTVDKMRAISSMVKDASGQVSNLGAHSERIGAIVATIKEIADRTNLLALNAAIEAARAGEAGRGFAVVADEVRKLAERTRNSTTEIAGTVDRVQVDTRAAVTSMNSSLDEVEQGVVLAHEAGAAIEQMRLGAQRVVHVVRDFSSTVGE</sequence>
<dbReference type="PROSITE" id="PS50113">
    <property type="entry name" value="PAC"/>
    <property type="match status" value="2"/>
</dbReference>
<evidence type="ECO:0000256" key="1">
    <source>
        <dbReference type="PROSITE-ProRule" id="PRU00284"/>
    </source>
</evidence>
<dbReference type="PROSITE" id="PS50112">
    <property type="entry name" value="PAS"/>
    <property type="match status" value="1"/>
</dbReference>
<dbReference type="GO" id="GO:0007165">
    <property type="term" value="P:signal transduction"/>
    <property type="evidence" value="ECO:0007669"/>
    <property type="project" value="UniProtKB-KW"/>
</dbReference>
<dbReference type="PANTHER" id="PTHR24422">
    <property type="entry name" value="CHEMOTAXIS PROTEIN METHYLTRANSFERASE"/>
    <property type="match status" value="1"/>
</dbReference>
<evidence type="ECO:0000259" key="4">
    <source>
        <dbReference type="PROSITE" id="PS50113"/>
    </source>
</evidence>